<organism evidence="3">
    <name type="scientific">Nocardia globerula</name>
    <dbReference type="NCBI Taxonomy" id="1818"/>
    <lineage>
        <taxon>Bacteria</taxon>
        <taxon>Bacillati</taxon>
        <taxon>Actinomycetota</taxon>
        <taxon>Actinomycetes</taxon>
        <taxon>Mycobacteriales</taxon>
        <taxon>Nocardiaceae</taxon>
        <taxon>Nocardia</taxon>
    </lineage>
</organism>
<name>A0A652YWL0_NOCGL</name>
<comment type="caution">
    <text evidence="3">The sequence shown here is derived from an EMBL/GenBank/DDBJ whole genome shotgun (WGS) entry which is preliminary data.</text>
</comment>
<evidence type="ECO:0000256" key="1">
    <source>
        <dbReference type="SAM" id="MobiDB-lite"/>
    </source>
</evidence>
<feature type="region of interest" description="Disordered" evidence="1">
    <location>
        <begin position="1"/>
        <end position="57"/>
    </location>
</feature>
<evidence type="ECO:0000313" key="3">
    <source>
        <dbReference type="EMBL" id="TYQ08017.1"/>
    </source>
</evidence>
<keyword evidence="2" id="KW-1133">Transmembrane helix</keyword>
<feature type="transmembrane region" description="Helical" evidence="2">
    <location>
        <begin position="150"/>
        <end position="171"/>
    </location>
</feature>
<feature type="transmembrane region" description="Helical" evidence="2">
    <location>
        <begin position="115"/>
        <end position="138"/>
    </location>
</feature>
<dbReference type="AlphaFoldDB" id="A0A652YWL0"/>
<keyword evidence="2" id="KW-0812">Transmembrane</keyword>
<feature type="compositionally biased region" description="Polar residues" evidence="1">
    <location>
        <begin position="43"/>
        <end position="55"/>
    </location>
</feature>
<reference evidence="3" key="1">
    <citation type="submission" date="2019-07" db="EMBL/GenBank/DDBJ databases">
        <title>Genomic Encyclopedia of Type Strains, Phase IV (KMG-IV): sequencing the most valuable type-strain genomes for metagenomic binning, comparative biology and taxonomic classification.</title>
        <authorList>
            <person name="Goeker M."/>
        </authorList>
    </citation>
    <scope>NUCLEOTIDE SEQUENCE</scope>
    <source>
        <strain evidence="3">DSM 44596</strain>
    </source>
</reference>
<feature type="compositionally biased region" description="Low complexity" evidence="1">
    <location>
        <begin position="16"/>
        <end position="34"/>
    </location>
</feature>
<accession>A0A652YWL0</accession>
<proteinExistence type="predicted"/>
<sequence>MTEPWQPPRQEPPYDNQPSYDNQQYQNQQFQNQFHPLGPMPTNPSSHPSGTQKSEPPTDVVTAIQLWWAVAVLGVVQGGAMIAMMLGQKSSFIDEMMSNPAAADAGLTRSDIESVFPMAVVVSVIMILVFTALFLLVVRSMSRGKNWARMLLTFGGVFMVVSAIPVILGLGGGGDGATLLFGGAQILQAVAAVGAIVMMHRKESNPYFLRFPPQSR</sequence>
<feature type="compositionally biased region" description="Pro residues" evidence="1">
    <location>
        <begin position="1"/>
        <end position="11"/>
    </location>
</feature>
<keyword evidence="2" id="KW-0472">Membrane</keyword>
<feature type="transmembrane region" description="Helical" evidence="2">
    <location>
        <begin position="66"/>
        <end position="87"/>
    </location>
</feature>
<gene>
    <name evidence="3" type="ORF">FNL38_101384</name>
</gene>
<protein>
    <submittedName>
        <fullName evidence="3">Uncharacterized protein</fullName>
    </submittedName>
</protein>
<dbReference type="EMBL" id="VNIQ01000001">
    <property type="protein sequence ID" value="TYQ08017.1"/>
    <property type="molecule type" value="Genomic_DNA"/>
</dbReference>
<feature type="transmembrane region" description="Helical" evidence="2">
    <location>
        <begin position="177"/>
        <end position="199"/>
    </location>
</feature>
<evidence type="ECO:0000256" key="2">
    <source>
        <dbReference type="SAM" id="Phobius"/>
    </source>
</evidence>